<dbReference type="HOGENOM" id="CLU_060699_4_0_6"/>
<dbReference type="InterPro" id="IPR050313">
    <property type="entry name" value="Carb_Metab_HTH_regulators"/>
</dbReference>
<dbReference type="AlphaFoldDB" id="G9YC19"/>
<gene>
    <name evidence="5" type="ORF">HMPREF0454_04145</name>
</gene>
<protein>
    <submittedName>
        <fullName evidence="5">Putative deoxyribose operon repressor</fullName>
    </submittedName>
</protein>
<dbReference type="SUPFAM" id="SSF100950">
    <property type="entry name" value="NagB/RpiA/CoA transferase-like"/>
    <property type="match status" value="1"/>
</dbReference>
<dbReference type="InterPro" id="IPR037171">
    <property type="entry name" value="NagB/RpiA_transferase-like"/>
</dbReference>
<dbReference type="PROSITE" id="PS00894">
    <property type="entry name" value="HTH_DEOR_1"/>
    <property type="match status" value="1"/>
</dbReference>
<keyword evidence="3" id="KW-0804">Transcription</keyword>
<dbReference type="GO" id="GO:0003700">
    <property type="term" value="F:DNA-binding transcription factor activity"/>
    <property type="evidence" value="ECO:0007669"/>
    <property type="project" value="InterPro"/>
</dbReference>
<organism evidence="5 6">
    <name type="scientific">Hafnia alvei ATCC 51873</name>
    <dbReference type="NCBI Taxonomy" id="1002364"/>
    <lineage>
        <taxon>Bacteria</taxon>
        <taxon>Pseudomonadati</taxon>
        <taxon>Pseudomonadota</taxon>
        <taxon>Gammaproteobacteria</taxon>
        <taxon>Enterobacterales</taxon>
        <taxon>Hafniaceae</taxon>
        <taxon>Hafnia</taxon>
    </lineage>
</organism>
<accession>G9YC19</accession>
<dbReference type="Proteomes" id="UP000005959">
    <property type="component" value="Unassembled WGS sequence"/>
</dbReference>
<dbReference type="EMBL" id="AGCI01000099">
    <property type="protein sequence ID" value="EHM39009.1"/>
    <property type="molecule type" value="Genomic_DNA"/>
</dbReference>
<dbReference type="GO" id="GO:0003677">
    <property type="term" value="F:DNA binding"/>
    <property type="evidence" value="ECO:0007669"/>
    <property type="project" value="UniProtKB-KW"/>
</dbReference>
<reference evidence="5 6" key="1">
    <citation type="submission" date="2011-08" db="EMBL/GenBank/DDBJ databases">
        <authorList>
            <person name="Weinstock G."/>
            <person name="Sodergren E."/>
            <person name="Clifton S."/>
            <person name="Fulton L."/>
            <person name="Fulton B."/>
            <person name="Courtney L."/>
            <person name="Fronick C."/>
            <person name="Harrison M."/>
            <person name="Strong C."/>
            <person name="Farmer C."/>
            <person name="Delahaunty K."/>
            <person name="Markovic C."/>
            <person name="Hall O."/>
            <person name="Minx P."/>
            <person name="Tomlinson C."/>
            <person name="Mitreva M."/>
            <person name="Hou S."/>
            <person name="Chen J."/>
            <person name="Wollam A."/>
            <person name="Pepin K.H."/>
            <person name="Johnson M."/>
            <person name="Bhonagiri V."/>
            <person name="Zhang X."/>
            <person name="Suruliraj S."/>
            <person name="Warren W."/>
            <person name="Chinwalla A."/>
            <person name="Mardis E.R."/>
            <person name="Wilson R.K."/>
        </authorList>
    </citation>
    <scope>NUCLEOTIDE SEQUENCE [LARGE SCALE GENOMIC DNA]</scope>
    <source>
        <strain evidence="5 6">ATCC 51873</strain>
    </source>
</reference>
<evidence type="ECO:0000313" key="6">
    <source>
        <dbReference type="Proteomes" id="UP000005959"/>
    </source>
</evidence>
<evidence type="ECO:0000256" key="2">
    <source>
        <dbReference type="ARBA" id="ARBA00023125"/>
    </source>
</evidence>
<evidence type="ECO:0000313" key="5">
    <source>
        <dbReference type="EMBL" id="EHM39009.1"/>
    </source>
</evidence>
<dbReference type="SMART" id="SM00420">
    <property type="entry name" value="HTH_DEOR"/>
    <property type="match status" value="1"/>
</dbReference>
<dbReference type="SMART" id="SM01134">
    <property type="entry name" value="DeoRC"/>
    <property type="match status" value="1"/>
</dbReference>
<dbReference type="PANTHER" id="PTHR30363">
    <property type="entry name" value="HTH-TYPE TRANSCRIPTIONAL REGULATOR SRLR-RELATED"/>
    <property type="match status" value="1"/>
</dbReference>
<dbReference type="Pfam" id="PF08220">
    <property type="entry name" value="HTH_DeoR"/>
    <property type="match status" value="1"/>
</dbReference>
<evidence type="ECO:0000256" key="3">
    <source>
        <dbReference type="ARBA" id="ARBA00023163"/>
    </source>
</evidence>
<comment type="caution">
    <text evidence="5">The sequence shown here is derived from an EMBL/GenBank/DDBJ whole genome shotgun (WGS) entry which is preliminary data.</text>
</comment>
<keyword evidence="2" id="KW-0238">DNA-binding</keyword>
<evidence type="ECO:0000256" key="1">
    <source>
        <dbReference type="ARBA" id="ARBA00023015"/>
    </source>
</evidence>
<dbReference type="Pfam" id="PF00455">
    <property type="entry name" value="DeoRC"/>
    <property type="match status" value="1"/>
</dbReference>
<keyword evidence="1" id="KW-0805">Transcription regulation</keyword>
<evidence type="ECO:0000259" key="4">
    <source>
        <dbReference type="PROSITE" id="PS51000"/>
    </source>
</evidence>
<dbReference type="InterPro" id="IPR014036">
    <property type="entry name" value="DeoR-like_C"/>
</dbReference>
<dbReference type="Gene3D" id="3.40.50.1360">
    <property type="match status" value="1"/>
</dbReference>
<dbReference type="PATRIC" id="fig|1002364.3.peg.3726"/>
<dbReference type="PANTHER" id="PTHR30363:SF8">
    <property type="entry name" value="DEOXYRIBOSE OPERON REPRESSOR"/>
    <property type="match status" value="1"/>
</dbReference>
<dbReference type="PROSITE" id="PS51000">
    <property type="entry name" value="HTH_DEOR_2"/>
    <property type="match status" value="1"/>
</dbReference>
<name>G9YC19_HAFAL</name>
<dbReference type="NCBIfam" id="NF007961">
    <property type="entry name" value="PRK10681.1"/>
    <property type="match status" value="1"/>
</dbReference>
<sequence length="334" mass="37250">MFAELHLHYIDNIAGLRLGRHRGKIKKPRESLNSLKVVAFISSNVLLELLYLTQNLMGKGIPIIFDRIMLSAPATLLRKIMETRRYDRINRLSQALKRTDKLHLKDAAELLNVSEMTVRRDLASQSSDVVLLGGYVVLDPKIHQSARYFVTDQQEKRVKEKRHIGTLAAQLVQEDDVVFFDCGTTVPFIIDALDESLSFTGVCYSLNTFMALRTKPNCKVILCGGSFNPDSAIFVPNGISSELDNLCPTIAFISAAGITPKQGATCFNLDEIALKQKAIQRARRSVLIADASKFGEIKPAWIAPLSEFSVLVTDQAPRSEICQFLILKNVQLLC</sequence>
<dbReference type="InterPro" id="IPR001034">
    <property type="entry name" value="DeoR_HTH"/>
</dbReference>
<feature type="domain" description="HTH deoR-type" evidence="4">
    <location>
        <begin position="85"/>
        <end position="137"/>
    </location>
</feature>
<dbReference type="InterPro" id="IPR018356">
    <property type="entry name" value="Tscrpt_reg_HTH_DeoR_CS"/>
</dbReference>
<proteinExistence type="predicted"/>